<dbReference type="InterPro" id="IPR001638">
    <property type="entry name" value="Solute-binding_3/MltF_N"/>
</dbReference>
<feature type="signal peptide" evidence="2">
    <location>
        <begin position="1"/>
        <end position="26"/>
    </location>
</feature>
<name>A0ABW3TL75_9MICO</name>
<reference evidence="5" key="1">
    <citation type="journal article" date="2019" name="Int. J. Syst. Evol. Microbiol.">
        <title>The Global Catalogue of Microorganisms (GCM) 10K type strain sequencing project: providing services to taxonomists for standard genome sequencing and annotation.</title>
        <authorList>
            <consortium name="The Broad Institute Genomics Platform"/>
            <consortium name="The Broad Institute Genome Sequencing Center for Infectious Disease"/>
            <person name="Wu L."/>
            <person name="Ma J."/>
        </authorList>
    </citation>
    <scope>NUCLEOTIDE SEQUENCE [LARGE SCALE GENOMIC DNA]</scope>
    <source>
        <strain evidence="5">CCUG 50213</strain>
    </source>
</reference>
<evidence type="ECO:0000259" key="3">
    <source>
        <dbReference type="SMART" id="SM00062"/>
    </source>
</evidence>
<dbReference type="RefSeq" id="WP_343957455.1">
    <property type="nucleotide sequence ID" value="NZ_BAAAKZ010000001.1"/>
</dbReference>
<protein>
    <submittedName>
        <fullName evidence="4">Transporter substrate-binding domain-containing protein</fullName>
    </submittedName>
</protein>
<dbReference type="PANTHER" id="PTHR35936:SF19">
    <property type="entry name" value="AMINO-ACID-BINDING PROTEIN YXEM-RELATED"/>
    <property type="match status" value="1"/>
</dbReference>
<sequence>MNRFARTTLVLGTLAAVAMGATGCAAAEKPAAATGPETQQLLVATGASPKPFTFLDENDELTGYDIEILKLVDEKLDDIEFEFQVAEFPALFAGLDSGRFNIVANNLSATDERREKYAFSDPYIEAQFGVAVAEGSELEGATTLDELAGKRTYGEPGLNFTKILEAFNEANPDKQIDIQYSELDLQSQYKQLATGGVDFIFSDKVVYTGYAAGLPTTFSQLDGEKLVEDFGTNLFSAYAVSKQTPNVDAVVEKINGALTELREDGTLTKLSEQFFDGLDVSPKTLPQNEK</sequence>
<dbReference type="Proteomes" id="UP001597181">
    <property type="component" value="Unassembled WGS sequence"/>
</dbReference>
<comment type="caution">
    <text evidence="4">The sequence shown here is derived from an EMBL/GenBank/DDBJ whole genome shotgun (WGS) entry which is preliminary data.</text>
</comment>
<evidence type="ECO:0000313" key="5">
    <source>
        <dbReference type="Proteomes" id="UP001597181"/>
    </source>
</evidence>
<evidence type="ECO:0000313" key="4">
    <source>
        <dbReference type="EMBL" id="MFD1201345.1"/>
    </source>
</evidence>
<dbReference type="SMART" id="SM00062">
    <property type="entry name" value="PBPb"/>
    <property type="match status" value="1"/>
</dbReference>
<keyword evidence="1 2" id="KW-0732">Signal</keyword>
<gene>
    <name evidence="4" type="ORF">ACFQ3U_05490</name>
</gene>
<feature type="chain" id="PRO_5046007997" evidence="2">
    <location>
        <begin position="27"/>
        <end position="290"/>
    </location>
</feature>
<accession>A0ABW3TL75</accession>
<dbReference type="PANTHER" id="PTHR35936">
    <property type="entry name" value="MEMBRANE-BOUND LYTIC MUREIN TRANSGLYCOSYLASE F"/>
    <property type="match status" value="1"/>
</dbReference>
<dbReference type="SUPFAM" id="SSF53850">
    <property type="entry name" value="Periplasmic binding protein-like II"/>
    <property type="match status" value="1"/>
</dbReference>
<dbReference type="Pfam" id="PF00497">
    <property type="entry name" value="SBP_bac_3"/>
    <property type="match status" value="1"/>
</dbReference>
<dbReference type="PROSITE" id="PS51257">
    <property type="entry name" value="PROKAR_LIPOPROTEIN"/>
    <property type="match status" value="1"/>
</dbReference>
<dbReference type="Gene3D" id="3.40.190.10">
    <property type="entry name" value="Periplasmic binding protein-like II"/>
    <property type="match status" value="2"/>
</dbReference>
<dbReference type="EMBL" id="JBHTLY010000002">
    <property type="protein sequence ID" value="MFD1201345.1"/>
    <property type="molecule type" value="Genomic_DNA"/>
</dbReference>
<organism evidence="4 5">
    <name type="scientific">Leucobacter albus</name>
    <dbReference type="NCBI Taxonomy" id="272210"/>
    <lineage>
        <taxon>Bacteria</taxon>
        <taxon>Bacillati</taxon>
        <taxon>Actinomycetota</taxon>
        <taxon>Actinomycetes</taxon>
        <taxon>Micrococcales</taxon>
        <taxon>Microbacteriaceae</taxon>
        <taxon>Leucobacter</taxon>
    </lineage>
</organism>
<evidence type="ECO:0000256" key="1">
    <source>
        <dbReference type="ARBA" id="ARBA00022729"/>
    </source>
</evidence>
<keyword evidence="5" id="KW-1185">Reference proteome</keyword>
<feature type="domain" description="Solute-binding protein family 3/N-terminal" evidence="3">
    <location>
        <begin position="40"/>
        <end position="278"/>
    </location>
</feature>
<evidence type="ECO:0000256" key="2">
    <source>
        <dbReference type="SAM" id="SignalP"/>
    </source>
</evidence>
<proteinExistence type="predicted"/>